<protein>
    <recommendedName>
        <fullName evidence="3">Transporter</fullName>
    </recommendedName>
</protein>
<organism evidence="1 2">
    <name type="scientific">Clostridium acetobutylicum (strain ATCC 824 / DSM 792 / JCM 1419 / IAM 19013 / LMG 5710 / NBRC 13948 / NRRL B-527 / VKM B-1787 / 2291 / W)</name>
    <dbReference type="NCBI Taxonomy" id="272562"/>
    <lineage>
        <taxon>Bacteria</taxon>
        <taxon>Bacillati</taxon>
        <taxon>Bacillota</taxon>
        <taxon>Clostridia</taxon>
        <taxon>Eubacteriales</taxon>
        <taxon>Clostridiaceae</taxon>
        <taxon>Clostridium</taxon>
    </lineage>
</organism>
<dbReference type="Proteomes" id="UP000000814">
    <property type="component" value="Chromosome"/>
</dbReference>
<dbReference type="HOGENOM" id="CLU_110161_2_0_9"/>
<reference evidence="1 2" key="1">
    <citation type="journal article" date="2001" name="J. Bacteriol.">
        <title>Genome sequence and comparative analysis of the solvent-producing bacterium Clostridium acetobutylicum.</title>
        <authorList>
            <person name="Nolling J."/>
            <person name="Breton G."/>
            <person name="Omelchenko M.V."/>
            <person name="Makarova K.S."/>
            <person name="Zeng Q."/>
            <person name="Gibson R."/>
            <person name="Lee H.M."/>
            <person name="Dubois J."/>
            <person name="Qiu D."/>
            <person name="Hitti J."/>
            <person name="Wolf Y.I."/>
            <person name="Tatusov R.L."/>
            <person name="Sabathe F."/>
            <person name="Doucette-Stamm L."/>
            <person name="Soucaille P."/>
            <person name="Daly M.J."/>
            <person name="Bennett G.N."/>
            <person name="Koonin E.V."/>
            <person name="Smith D.R."/>
        </authorList>
    </citation>
    <scope>NUCLEOTIDE SEQUENCE [LARGE SCALE GENOMIC DNA]</scope>
    <source>
        <strain evidence="2">ATCC 824 / DSM 792 / JCM 1419 / LMG 5710 / VKM B-1787</strain>
    </source>
</reference>
<proteinExistence type="predicted"/>
<gene>
    <name evidence="1" type="ordered locus">CA_C1008</name>
</gene>
<keyword evidence="2" id="KW-1185">Reference proteome</keyword>
<accession>Q97KB1</accession>
<sequence>MNGYRDHSIRTSQFYCPYFNDKYIYSQGGYRQKVEEYPAQYQSHPQSPPPDYIPRFPTTTYNAIASSSISPCNNKYTYLWLKNGEAFWSYIAYVGTRSISGWRYDRGRWVQFGLNLVQIRNFTCI</sequence>
<dbReference type="EMBL" id="AE001437">
    <property type="protein sequence ID" value="AAK78984.1"/>
    <property type="molecule type" value="Genomic_DNA"/>
</dbReference>
<dbReference type="KEGG" id="cac:CA_C1008"/>
<evidence type="ECO:0000313" key="2">
    <source>
        <dbReference type="Proteomes" id="UP000000814"/>
    </source>
</evidence>
<dbReference type="STRING" id="272562.CA_C1008"/>
<evidence type="ECO:0008006" key="3">
    <source>
        <dbReference type="Google" id="ProtNLM"/>
    </source>
</evidence>
<dbReference type="AlphaFoldDB" id="Q97KB1"/>
<dbReference type="GeneID" id="44997522"/>
<dbReference type="OrthoDB" id="2068061at2"/>
<name>Q97KB1_CLOAB</name>
<dbReference type="RefSeq" id="WP_010964326.1">
    <property type="nucleotide sequence ID" value="NC_003030.1"/>
</dbReference>
<dbReference type="PIR" id="E97024">
    <property type="entry name" value="E97024"/>
</dbReference>
<evidence type="ECO:0000313" key="1">
    <source>
        <dbReference type="EMBL" id="AAK78984.1"/>
    </source>
</evidence>
<dbReference type="eggNOG" id="ENOG5032RKH">
    <property type="taxonomic scope" value="Bacteria"/>
</dbReference>